<dbReference type="PANTHER" id="PTHR16214:SF3">
    <property type="entry name" value="TRANSMEMBRANE PROTEIN 260"/>
    <property type="match status" value="1"/>
</dbReference>
<dbReference type="KEGG" id="schv:BRCON_0305"/>
<name>A0A2Z4Y2X4_SUMC1</name>
<dbReference type="Pfam" id="PF11028">
    <property type="entry name" value="TMEM260-like"/>
    <property type="match status" value="1"/>
</dbReference>
<dbReference type="AlphaFoldDB" id="A0A2Z4Y2X4"/>
<evidence type="ECO:0000313" key="4">
    <source>
        <dbReference type="Proteomes" id="UP000262583"/>
    </source>
</evidence>
<dbReference type="EMBL" id="CP030759">
    <property type="protein sequence ID" value="AXA35082.1"/>
    <property type="molecule type" value="Genomic_DNA"/>
</dbReference>
<evidence type="ECO:0000313" key="3">
    <source>
        <dbReference type="EMBL" id="AXA35082.1"/>
    </source>
</evidence>
<feature type="transmembrane region" description="Helical" evidence="2">
    <location>
        <begin position="46"/>
        <end position="69"/>
    </location>
</feature>
<dbReference type="InterPro" id="IPR021280">
    <property type="entry name" value="TMEM260-like"/>
</dbReference>
<feature type="transmembrane region" description="Helical" evidence="2">
    <location>
        <begin position="114"/>
        <end position="133"/>
    </location>
</feature>
<feature type="transmembrane region" description="Helical" evidence="2">
    <location>
        <begin position="174"/>
        <end position="192"/>
    </location>
</feature>
<sequence>MSPQERRKKRQQAQSAAQNKAAVNGQIAVSEEVEALSVKSDRRSELILIVSVAIAAFLIFLRTVAPGLIFGDGTELTTAAYVLGIPHPTGYPLYMMLLHLWLKLPLGEVIARANLFSVLCASGTVAISVLIWRRVLTSLLPKWPLKAHLLGAASIALFLGFLRNSWENSIVAEVYALQLLFTVGFLFTLQRFEETRKPSNLVAAAVVFGLALTHHRLSVTLALPLAMAFWWAKRRVTDFPWRRSLTSALLAVLACQSLYLYLPIRAAAQPPINWGNPVTFAAFLNHVRGGEYMQFQLLQAFPGRPFSLESYMNFFFLTLRHLIGEIATQVFPATVQFVTDVFPRPFAVPSAPFFVLGLCLIIVALFSMRLWAKIQPLTAMGAALVVLQNLVVIFIYNIADIRDYYLFVMWVVWGSVCVGALVGLQALLQRFISRALRPEYAYAFLLLPLLPLTSNFSRCDMSKSDEPEVFAQLVMPNRTDAMPENSILITMGDDPIFLSWYRQLVRRERTDVLVFGANFASRAWYRTFFTPSQIEKYQIRFADRIAQGAAEFAEQVSNAIIERNVGRYPIFTTIDDPLVLQELSKRYTLKLVAQQVFVMRSFWGPEPVRVRRIEPKRF</sequence>
<keyword evidence="2" id="KW-0472">Membrane</keyword>
<keyword evidence="2" id="KW-0812">Transmembrane</keyword>
<dbReference type="InterPro" id="IPR052724">
    <property type="entry name" value="GT117_domain-containing"/>
</dbReference>
<gene>
    <name evidence="3" type="ORF">BRCON_0305</name>
</gene>
<protein>
    <submittedName>
        <fullName evidence="3">Membrane protein, putative</fullName>
    </submittedName>
</protein>
<feature type="transmembrane region" description="Helical" evidence="2">
    <location>
        <begin position="244"/>
        <end position="262"/>
    </location>
</feature>
<feature type="transmembrane region" description="Helical" evidence="2">
    <location>
        <begin position="204"/>
        <end position="232"/>
    </location>
</feature>
<feature type="transmembrane region" description="Helical" evidence="2">
    <location>
        <begin position="404"/>
        <end position="428"/>
    </location>
</feature>
<evidence type="ECO:0000256" key="1">
    <source>
        <dbReference type="SAM" id="MobiDB-lite"/>
    </source>
</evidence>
<keyword evidence="2" id="KW-1133">Transmembrane helix</keyword>
<evidence type="ECO:0000256" key="2">
    <source>
        <dbReference type="SAM" id="Phobius"/>
    </source>
</evidence>
<feature type="compositionally biased region" description="Basic residues" evidence="1">
    <location>
        <begin position="1"/>
        <end position="11"/>
    </location>
</feature>
<reference evidence="3 4" key="1">
    <citation type="submission" date="2018-05" db="EMBL/GenBank/DDBJ databases">
        <title>A metagenomic window into the 2 km-deep terrestrial subsurface aquifer revealed taxonomically and functionally diverse microbial community comprising novel uncultured bacterial lineages.</title>
        <authorList>
            <person name="Kadnikov V.V."/>
            <person name="Mardanov A.V."/>
            <person name="Beletsky A.V."/>
            <person name="Banks D."/>
            <person name="Pimenov N.V."/>
            <person name="Frank Y.A."/>
            <person name="Karnachuk O.V."/>
            <person name="Ravin N.V."/>
        </authorList>
    </citation>
    <scope>NUCLEOTIDE SEQUENCE [LARGE SCALE GENOMIC DNA]</scope>
    <source>
        <strain evidence="3">BY</strain>
    </source>
</reference>
<feature type="transmembrane region" description="Helical" evidence="2">
    <location>
        <begin position="378"/>
        <end position="398"/>
    </location>
</feature>
<feature type="region of interest" description="Disordered" evidence="1">
    <location>
        <begin position="1"/>
        <end position="20"/>
    </location>
</feature>
<accession>A0A2Z4Y2X4</accession>
<feature type="transmembrane region" description="Helical" evidence="2">
    <location>
        <begin position="145"/>
        <end position="162"/>
    </location>
</feature>
<dbReference type="PANTHER" id="PTHR16214">
    <property type="entry name" value="TRANSMEMBRANE PROTEIN 260"/>
    <property type="match status" value="1"/>
</dbReference>
<dbReference type="Proteomes" id="UP000262583">
    <property type="component" value="Chromosome"/>
</dbReference>
<feature type="transmembrane region" description="Helical" evidence="2">
    <location>
        <begin position="346"/>
        <end position="366"/>
    </location>
</feature>
<feature type="transmembrane region" description="Helical" evidence="2">
    <location>
        <begin position="81"/>
        <end position="102"/>
    </location>
</feature>
<proteinExistence type="predicted"/>
<organism evidence="3 4">
    <name type="scientific">Sumerlaea chitinivorans</name>
    <dbReference type="NCBI Taxonomy" id="2250252"/>
    <lineage>
        <taxon>Bacteria</taxon>
        <taxon>Candidatus Sumerlaeota</taxon>
        <taxon>Candidatus Sumerlaeia</taxon>
        <taxon>Candidatus Sumerlaeales</taxon>
        <taxon>Candidatus Sumerlaeaceae</taxon>
        <taxon>Candidatus Sumerlaea</taxon>
    </lineage>
</organism>